<gene>
    <name evidence="14" type="primary">LOC116294013</name>
</gene>
<evidence type="ECO:0000256" key="5">
    <source>
        <dbReference type="ARBA" id="ARBA00022853"/>
    </source>
</evidence>
<keyword evidence="13" id="KW-1185">Reference proteome</keyword>
<keyword evidence="7 10" id="KW-0804">Transcription</keyword>
<feature type="region of interest" description="Disordered" evidence="11">
    <location>
        <begin position="322"/>
        <end position="444"/>
    </location>
</feature>
<protein>
    <recommendedName>
        <fullName evidence="10">Protein HIRA</fullName>
    </recommendedName>
</protein>
<keyword evidence="4 10" id="KW-0677">Repeat</keyword>
<dbReference type="Pfam" id="PF09453">
    <property type="entry name" value="HIRA_B"/>
    <property type="match status" value="1"/>
</dbReference>
<evidence type="ECO:0000259" key="12">
    <source>
        <dbReference type="Pfam" id="PF07569"/>
    </source>
</evidence>
<dbReference type="Proteomes" id="UP000515163">
    <property type="component" value="Unplaced"/>
</dbReference>
<dbReference type="GO" id="GO:0005634">
    <property type="term" value="C:nucleus"/>
    <property type="evidence" value="ECO:0007669"/>
    <property type="project" value="UniProtKB-SubCell"/>
</dbReference>
<evidence type="ECO:0000256" key="3">
    <source>
        <dbReference type="ARBA" id="ARBA00022574"/>
    </source>
</evidence>
<feature type="compositionally biased region" description="Low complexity" evidence="11">
    <location>
        <begin position="386"/>
        <end position="412"/>
    </location>
</feature>
<feature type="repeat" description="WD" evidence="9">
    <location>
        <begin position="66"/>
        <end position="99"/>
    </location>
</feature>
<comment type="similarity">
    <text evidence="2 10">Belongs to the WD repeat HIR1 family.</text>
</comment>
<dbReference type="GO" id="GO:0006338">
    <property type="term" value="P:chromatin remodeling"/>
    <property type="evidence" value="ECO:0007669"/>
    <property type="project" value="InterPro"/>
</dbReference>
<evidence type="ECO:0000256" key="9">
    <source>
        <dbReference type="PROSITE-ProRule" id="PRU00221"/>
    </source>
</evidence>
<evidence type="ECO:0000313" key="13">
    <source>
        <dbReference type="Proteomes" id="UP000515163"/>
    </source>
</evidence>
<dbReference type="GO" id="GO:0031491">
    <property type="term" value="F:nucleosome binding"/>
    <property type="evidence" value="ECO:0007669"/>
    <property type="project" value="TreeGrafter"/>
</dbReference>
<dbReference type="GO" id="GO:0000785">
    <property type="term" value="C:chromatin"/>
    <property type="evidence" value="ECO:0007669"/>
    <property type="project" value="TreeGrafter"/>
</dbReference>
<dbReference type="SUPFAM" id="SSF50978">
    <property type="entry name" value="WD40 repeat-like"/>
    <property type="match status" value="2"/>
</dbReference>
<dbReference type="PROSITE" id="PS50082">
    <property type="entry name" value="WD_REPEATS_2"/>
    <property type="match status" value="2"/>
</dbReference>
<evidence type="ECO:0000313" key="14">
    <source>
        <dbReference type="RefSeq" id="XP_031557389.1"/>
    </source>
</evidence>
<dbReference type="InterPro" id="IPR015943">
    <property type="entry name" value="WD40/YVTN_repeat-like_dom_sf"/>
</dbReference>
<keyword evidence="5 10" id="KW-0156">Chromatin regulator</keyword>
<evidence type="ECO:0000256" key="10">
    <source>
        <dbReference type="RuleBase" id="RU364014"/>
    </source>
</evidence>
<dbReference type="InterPro" id="IPR031120">
    <property type="entry name" value="HIR1-like"/>
</dbReference>
<keyword evidence="3 9" id="KW-0853">WD repeat</keyword>
<dbReference type="InterPro" id="IPR011494">
    <property type="entry name" value="HIRA-like_C"/>
</dbReference>
<dbReference type="GO" id="GO:0006351">
    <property type="term" value="P:DNA-templated transcription"/>
    <property type="evidence" value="ECO:0007669"/>
    <property type="project" value="InterPro"/>
</dbReference>
<proteinExistence type="inferred from homology"/>
<dbReference type="Pfam" id="PF07569">
    <property type="entry name" value="Hira"/>
    <property type="match status" value="1"/>
</dbReference>
<comment type="subcellular location">
    <subcellularLocation>
        <location evidence="1 10">Nucleus</location>
    </subcellularLocation>
</comment>
<dbReference type="KEGG" id="aten:116294013"/>
<dbReference type="GO" id="GO:0006355">
    <property type="term" value="P:regulation of DNA-templated transcription"/>
    <property type="evidence" value="ECO:0007669"/>
    <property type="project" value="InterPro"/>
</dbReference>
<feature type="region of interest" description="Disordered" evidence="11">
    <location>
        <begin position="459"/>
        <end position="561"/>
    </location>
</feature>
<dbReference type="InterPro" id="IPR019015">
    <property type="entry name" value="HIRA_B_motif"/>
</dbReference>
<feature type="compositionally biased region" description="Low complexity" evidence="11">
    <location>
        <begin position="488"/>
        <end position="515"/>
    </location>
</feature>
<feature type="compositionally biased region" description="Polar residues" evidence="11">
    <location>
        <begin position="323"/>
        <end position="352"/>
    </location>
</feature>
<name>A0A6P8HLY7_ACTTE</name>
<evidence type="ECO:0000256" key="2">
    <source>
        <dbReference type="ARBA" id="ARBA00007306"/>
    </source>
</evidence>
<dbReference type="Pfam" id="PF00400">
    <property type="entry name" value="WD40"/>
    <property type="match status" value="4"/>
</dbReference>
<evidence type="ECO:0000256" key="7">
    <source>
        <dbReference type="ARBA" id="ARBA00023163"/>
    </source>
</evidence>
<dbReference type="AlphaFoldDB" id="A0A6P8HLY7"/>
<dbReference type="SMART" id="SM00320">
    <property type="entry name" value="WD40"/>
    <property type="match status" value="6"/>
</dbReference>
<feature type="compositionally biased region" description="Basic and acidic residues" evidence="11">
    <location>
        <begin position="549"/>
        <end position="560"/>
    </location>
</feature>
<keyword evidence="10" id="KW-0678">Repressor</keyword>
<keyword evidence="6 10" id="KW-0805">Transcription regulation</keyword>
<dbReference type="FunCoup" id="A0A6P8HLY7">
    <property type="interactions" value="1980"/>
</dbReference>
<keyword evidence="8 10" id="KW-0539">Nucleus</keyword>
<dbReference type="GeneID" id="116294013"/>
<dbReference type="GO" id="GO:0000417">
    <property type="term" value="C:HIR complex"/>
    <property type="evidence" value="ECO:0007669"/>
    <property type="project" value="TreeGrafter"/>
</dbReference>
<feature type="compositionally biased region" description="Polar residues" evidence="11">
    <location>
        <begin position="474"/>
        <end position="487"/>
    </location>
</feature>
<dbReference type="RefSeq" id="XP_031557389.1">
    <property type="nucleotide sequence ID" value="XM_031701529.1"/>
</dbReference>
<dbReference type="Gene3D" id="2.130.10.10">
    <property type="entry name" value="YVTN repeat-like/Quinoprotein amine dehydrogenase"/>
    <property type="match status" value="3"/>
</dbReference>
<dbReference type="OrthoDB" id="1741719at2759"/>
<dbReference type="InParanoid" id="A0A6P8HLY7"/>
<dbReference type="PANTHER" id="PTHR13831">
    <property type="entry name" value="MEMBER OF THE HIR1 FAMILY OF WD-REPEAT PROTEINS"/>
    <property type="match status" value="1"/>
</dbReference>
<evidence type="ECO:0000256" key="8">
    <source>
        <dbReference type="ARBA" id="ARBA00023242"/>
    </source>
</evidence>
<accession>A0A6P8HLY7</accession>
<dbReference type="PROSITE" id="PS50294">
    <property type="entry name" value="WD_REPEATS_REGION"/>
    <property type="match status" value="1"/>
</dbReference>
<dbReference type="PANTHER" id="PTHR13831:SF0">
    <property type="entry name" value="PROTEIN HIRA"/>
    <property type="match status" value="1"/>
</dbReference>
<reference evidence="14" key="1">
    <citation type="submission" date="2025-08" db="UniProtKB">
        <authorList>
            <consortium name="RefSeq"/>
        </authorList>
    </citation>
    <scope>IDENTIFICATION</scope>
    <source>
        <tissue evidence="14">Tentacle</tissue>
    </source>
</reference>
<dbReference type="InterPro" id="IPR036322">
    <property type="entry name" value="WD40_repeat_dom_sf"/>
</dbReference>
<feature type="repeat" description="WD" evidence="9">
    <location>
        <begin position="136"/>
        <end position="170"/>
    </location>
</feature>
<feature type="compositionally biased region" description="Low complexity" evidence="11">
    <location>
        <begin position="459"/>
        <end position="473"/>
    </location>
</feature>
<organism evidence="13 14">
    <name type="scientific">Actinia tenebrosa</name>
    <name type="common">Australian red waratah sea anemone</name>
    <dbReference type="NCBI Taxonomy" id="6105"/>
    <lineage>
        <taxon>Eukaryota</taxon>
        <taxon>Metazoa</taxon>
        <taxon>Cnidaria</taxon>
        <taxon>Anthozoa</taxon>
        <taxon>Hexacorallia</taxon>
        <taxon>Actiniaria</taxon>
        <taxon>Actiniidae</taxon>
        <taxon>Actinia</taxon>
    </lineage>
</organism>
<evidence type="ECO:0000256" key="11">
    <source>
        <dbReference type="SAM" id="MobiDB-lite"/>
    </source>
</evidence>
<feature type="compositionally biased region" description="Polar residues" evidence="11">
    <location>
        <begin position="417"/>
        <end position="439"/>
    </location>
</feature>
<evidence type="ECO:0000256" key="4">
    <source>
        <dbReference type="ARBA" id="ARBA00022737"/>
    </source>
</evidence>
<evidence type="ECO:0000256" key="6">
    <source>
        <dbReference type="ARBA" id="ARBA00023015"/>
    </source>
</evidence>
<evidence type="ECO:0000256" key="1">
    <source>
        <dbReference type="ARBA" id="ARBA00004123"/>
    </source>
</evidence>
<sequence>MRLLKPNWVSHDGRPIFSVDIHPDGSRFATGGQGDECGKVAIWNMGPIKSEEEELNDDIPKLLCTMDNHLACINCVRWSNNGKYLASGGDDNLVMIWQMTRYHGPMTTFGGGRGKLNIEQWRCVHNLRQHSGAGLVKGVTWDPVGKYLASQADDKTLRVWRTSDWQQETSVTEPFTECSGTTHVLRLSWSPDGHYVVSAHAMNNSGPVAKILERDGWKSRMDFVGHRKAITCVRFNPKLFVKKVNGDSTRLKQYSCCAIGCRDRSLSIWLTSLKRPLVVIHDLFNHSVMDLSWSQSGFELLVCSWDGTVAYADFSPEELGKAMSQQEKVSMSNSRSGFPSPNSASNLSINVREQQKETRTKDGRRRITPVLVAQMDVNDTPLPYGSSQTAPAPSAAPAAPAPALATTSASATDLTKIPTSQSLSALHSRIGEQSTTGFKESSKDIKITEKSTISFVKATTTTTKSTSSAVHSSPLKTTSVTHHPSPTKSNAASHHASPSKSVSASSTNSAAVTVSVKRKGDATVTGTAKRVRKDAKEQATKSSSTSSSRQREDHAHHDDSIATVSSVRHTVCIPSPAAEKSLTVQLAGSGTDIVTLELENNLGSSVNAVHIVKCVSAGKVSWEAMLTSPGIALAGNRNVVCVACANKSLNIFSFGGKRIMPILILDATASILQCSSNYVMTVTSSGGVYVWDSKLSTAVIKNESALAVLSGHDITIARTSITDKGHPVITLSNQCSYSFDPTVGTWIQLVRADDCLALNADYKANAPSQDPFDIRGPLAQLQGQSTRLAHQGGRMFRSNPGRQQTATVSHLENQLSACVALGSGTEYHFWLMTYVRYLVQAGLESRLREVCDEFLGPPYRSSLHSKISGWTPRILGYTKRELLAEILPIIGTNIRLQRLFTEYKDQLDAVEPR</sequence>
<dbReference type="InterPro" id="IPR001680">
    <property type="entry name" value="WD40_rpt"/>
</dbReference>
<feature type="domain" description="Protein HIRA-like C-terminal" evidence="12">
    <location>
        <begin position="656"/>
        <end position="854"/>
    </location>
</feature>
<comment type="function">
    <text evidence="10">Required for replication-independent chromatin assembly and for the periodic repression of histone gene transcription during the cell cycle.</text>
</comment>